<evidence type="ECO:0000256" key="1">
    <source>
        <dbReference type="ARBA" id="ARBA00022441"/>
    </source>
</evidence>
<dbReference type="Pfam" id="PF01344">
    <property type="entry name" value="Kelch_1"/>
    <property type="match status" value="2"/>
</dbReference>
<dbReference type="Pfam" id="PF00651">
    <property type="entry name" value="BTB"/>
    <property type="match status" value="1"/>
</dbReference>
<dbReference type="InterPro" id="IPR030603">
    <property type="entry name" value="KLHL18_BTB/POZ"/>
</dbReference>
<dbReference type="CDD" id="cd18247">
    <property type="entry name" value="BTB_POZ_KLHL18"/>
    <property type="match status" value="1"/>
</dbReference>
<sequence>MSKPKLERTYLNDMDWNYDGPDTLVNWNAIESAASTSTRNVLEMNNENLVFQQNDLFPSAFPIMADIRRQGKLCDVILKVDGQHFSAHKIVLASTIPYFHAMFMNDMIESRNKEIEIKCIDATALEALINFAYSGKVTLDKNNVQSIMIGASYLQLNKVRDACANYLLQRIHPQNALGFRHFAESLGCSTLADSAEKYIESYFHEVSQHEEYLNLSLNEVKDMLSKNDLRVESEEQVFEACMRWVKHDIERRKEHLPELLSLVRLPLLTPLYITDRVRNEEQIRYSIQCRDLVDEALTFHLIPERRALIQSFRTEPRVSDIKGYIYVVGGLNRHGDSLSTVEYYDPKLDKWTMAPPMTMMRSRLGVAVLKSKLYAFGGYNGKDRLSSVEVYDAIRKEWSMVTPMICKRSALGATALGDIIYVCGGYDGVTSLNSVERYHPSTNSWCSLAPMNKSRSAGAVIACQGYIYALGGHDGLSIFDSVERYNPATNTWTEAPPMLTRRCRLGVAMLGGKLFACGGYDGSSFLQTVEMYDPNTNKWQYVAPMNAQRSRVALTANMGKLWAVGGYDGISNLVTVEVYDPKADKWTYAADMIAHEGGVGLGVAEDNEEGILMFAMRLKLASDRNKEWRCCGCLHVRTATIMFGIWHLVLHILALTVLVLVMRNHHINIKRQEFQQNDFLPTPLSKVKDDDNPYYLPTTQDGRPIYSSDIDMGALMTGFTLSITLVMVYGTIKGKATHLLPFFCLQLFDFAITTLTATGYFCYLRSAHRLIAEHWNLPLRHELLQLSPHVLTFLVLLSFLMSIIWKAYWICVVWRCYKYLTLRQQSARSTVHYIIPETGEGTSGRRGRHPSDPDYLFDQEAAFGGFPGAVKQTPPPSYRDVVGDMPPPYPAELVGVGPSVAAATMAAAAAASSTATVERETPQAARTDMAPAASVESIDGVSSSTTSRVEANVEVIPGPSSEPINEQAATPAPSPLAEAAAAKVDATEAPSTVPTPEAQK</sequence>
<keyword evidence="8" id="KW-1185">Reference proteome</keyword>
<feature type="domain" description="BTB" evidence="6">
    <location>
        <begin position="74"/>
        <end position="141"/>
    </location>
</feature>
<dbReference type="InterPro" id="IPR006652">
    <property type="entry name" value="Kelch_1"/>
</dbReference>
<dbReference type="Proteomes" id="UP000410492">
    <property type="component" value="Unassembled WGS sequence"/>
</dbReference>
<keyword evidence="3" id="KW-0009">Actin-binding</keyword>
<dbReference type="PROSITE" id="PS50097">
    <property type="entry name" value="BTB"/>
    <property type="match status" value="1"/>
</dbReference>
<evidence type="ECO:0000313" key="7">
    <source>
        <dbReference type="EMBL" id="VEN40324.1"/>
    </source>
</evidence>
<feature type="transmembrane region" description="Helical" evidence="5">
    <location>
        <begin position="639"/>
        <end position="661"/>
    </location>
</feature>
<dbReference type="Pfam" id="PF07707">
    <property type="entry name" value="BACK"/>
    <property type="match status" value="1"/>
</dbReference>
<dbReference type="EMBL" id="CAACVG010006464">
    <property type="protein sequence ID" value="VEN40324.1"/>
    <property type="molecule type" value="Genomic_DNA"/>
</dbReference>
<dbReference type="Gene3D" id="1.25.40.420">
    <property type="match status" value="1"/>
</dbReference>
<dbReference type="InterPro" id="IPR011705">
    <property type="entry name" value="BACK"/>
</dbReference>
<proteinExistence type="predicted"/>
<evidence type="ECO:0000259" key="6">
    <source>
        <dbReference type="PROSITE" id="PS50097"/>
    </source>
</evidence>
<evidence type="ECO:0000256" key="2">
    <source>
        <dbReference type="ARBA" id="ARBA00022737"/>
    </source>
</evidence>
<dbReference type="GO" id="GO:0003779">
    <property type="term" value="F:actin binding"/>
    <property type="evidence" value="ECO:0007669"/>
    <property type="project" value="UniProtKB-KW"/>
</dbReference>
<evidence type="ECO:0000256" key="5">
    <source>
        <dbReference type="SAM" id="Phobius"/>
    </source>
</evidence>
<dbReference type="Gene3D" id="3.30.710.10">
    <property type="entry name" value="Potassium Channel Kv1.1, Chain A"/>
    <property type="match status" value="1"/>
</dbReference>
<evidence type="ECO:0000256" key="4">
    <source>
        <dbReference type="SAM" id="MobiDB-lite"/>
    </source>
</evidence>
<feature type="compositionally biased region" description="Low complexity" evidence="4">
    <location>
        <begin position="968"/>
        <end position="989"/>
    </location>
</feature>
<feature type="region of interest" description="Disordered" evidence="4">
    <location>
        <begin position="912"/>
        <end position="1000"/>
    </location>
</feature>
<dbReference type="Pfam" id="PF24681">
    <property type="entry name" value="Kelch_KLHDC2_KLHL20_DRC7"/>
    <property type="match status" value="1"/>
</dbReference>
<dbReference type="SMART" id="SM00875">
    <property type="entry name" value="BACK"/>
    <property type="match status" value="1"/>
</dbReference>
<dbReference type="InterPro" id="IPR000210">
    <property type="entry name" value="BTB/POZ_dom"/>
</dbReference>
<keyword evidence="1" id="KW-0880">Kelch repeat</keyword>
<dbReference type="PANTHER" id="PTHR24412">
    <property type="entry name" value="KELCH PROTEIN"/>
    <property type="match status" value="1"/>
</dbReference>
<evidence type="ECO:0000256" key="3">
    <source>
        <dbReference type="ARBA" id="ARBA00023203"/>
    </source>
</evidence>
<feature type="transmembrane region" description="Helical" evidence="5">
    <location>
        <begin position="713"/>
        <end position="732"/>
    </location>
</feature>
<dbReference type="AlphaFoldDB" id="A0A653BXL8"/>
<keyword evidence="5" id="KW-0812">Transmembrane</keyword>
<keyword evidence="2" id="KW-0677">Repeat</keyword>
<accession>A0A653BXL8</accession>
<organism evidence="7 8">
    <name type="scientific">Callosobruchus maculatus</name>
    <name type="common">Southern cowpea weevil</name>
    <name type="synonym">Pulse bruchid</name>
    <dbReference type="NCBI Taxonomy" id="64391"/>
    <lineage>
        <taxon>Eukaryota</taxon>
        <taxon>Metazoa</taxon>
        <taxon>Ecdysozoa</taxon>
        <taxon>Arthropoda</taxon>
        <taxon>Hexapoda</taxon>
        <taxon>Insecta</taxon>
        <taxon>Pterygota</taxon>
        <taxon>Neoptera</taxon>
        <taxon>Endopterygota</taxon>
        <taxon>Coleoptera</taxon>
        <taxon>Polyphaga</taxon>
        <taxon>Cucujiformia</taxon>
        <taxon>Chrysomeloidea</taxon>
        <taxon>Chrysomelidae</taxon>
        <taxon>Bruchinae</taxon>
        <taxon>Bruchini</taxon>
        <taxon>Callosobruchus</taxon>
    </lineage>
</organism>
<dbReference type="OrthoDB" id="45365at2759"/>
<gene>
    <name evidence="7" type="ORF">CALMAC_LOCUS4521</name>
</gene>
<keyword evidence="5" id="KW-1133">Transmembrane helix</keyword>
<dbReference type="Gene3D" id="2.120.10.80">
    <property type="entry name" value="Kelch-type beta propeller"/>
    <property type="match status" value="2"/>
</dbReference>
<feature type="compositionally biased region" description="Polar residues" evidence="4">
    <location>
        <begin position="940"/>
        <end position="949"/>
    </location>
</feature>
<dbReference type="InterPro" id="IPR015915">
    <property type="entry name" value="Kelch-typ_b-propeller"/>
</dbReference>
<dbReference type="InterPro" id="IPR011333">
    <property type="entry name" value="SKP1/BTB/POZ_sf"/>
</dbReference>
<dbReference type="SMART" id="SM00612">
    <property type="entry name" value="Kelch"/>
    <property type="match status" value="6"/>
</dbReference>
<dbReference type="SMART" id="SM00225">
    <property type="entry name" value="BTB"/>
    <property type="match status" value="1"/>
</dbReference>
<reference evidence="7 8" key="1">
    <citation type="submission" date="2019-01" db="EMBL/GenBank/DDBJ databases">
        <authorList>
            <person name="Sayadi A."/>
        </authorList>
    </citation>
    <scope>NUCLEOTIDE SEQUENCE [LARGE SCALE GENOMIC DNA]</scope>
</reference>
<protein>
    <recommendedName>
        <fullName evidence="6">BTB domain-containing protein</fullName>
    </recommendedName>
</protein>
<dbReference type="SUPFAM" id="SSF54695">
    <property type="entry name" value="POZ domain"/>
    <property type="match status" value="1"/>
</dbReference>
<evidence type="ECO:0000313" key="8">
    <source>
        <dbReference type="Proteomes" id="UP000410492"/>
    </source>
</evidence>
<feature type="transmembrane region" description="Helical" evidence="5">
    <location>
        <begin position="783"/>
        <end position="805"/>
    </location>
</feature>
<keyword evidence="5" id="KW-0472">Membrane</keyword>
<name>A0A653BXL8_CALMS</name>
<feature type="transmembrane region" description="Helical" evidence="5">
    <location>
        <begin position="738"/>
        <end position="763"/>
    </location>
</feature>
<dbReference type="FunFam" id="1.25.40.420:FF:000001">
    <property type="entry name" value="Kelch-like family member 12"/>
    <property type="match status" value="1"/>
</dbReference>
<dbReference type="SUPFAM" id="SSF117281">
    <property type="entry name" value="Kelch motif"/>
    <property type="match status" value="2"/>
</dbReference>
<dbReference type="PANTHER" id="PTHR24412:SF497">
    <property type="entry name" value="KELCH-LIKE PROTEIN 18"/>
    <property type="match status" value="1"/>
</dbReference>